<keyword evidence="7" id="KW-1185">Reference proteome</keyword>
<dbReference type="PROSITE" id="PS00587">
    <property type="entry name" value="GLYCOSYL_HYDROL_F17"/>
    <property type="match status" value="1"/>
</dbReference>
<evidence type="ECO:0000313" key="7">
    <source>
        <dbReference type="Proteomes" id="UP001418222"/>
    </source>
</evidence>
<dbReference type="Proteomes" id="UP001418222">
    <property type="component" value="Unassembled WGS sequence"/>
</dbReference>
<dbReference type="GO" id="GO:0005975">
    <property type="term" value="P:carbohydrate metabolic process"/>
    <property type="evidence" value="ECO:0007669"/>
    <property type="project" value="InterPro"/>
</dbReference>
<protein>
    <recommendedName>
        <fullName evidence="8">Beta-1,3-glucanase</fullName>
    </recommendedName>
</protein>
<comment type="similarity">
    <text evidence="1 4">Belongs to the glycosyl hydrolase 17 family.</text>
</comment>
<dbReference type="PANTHER" id="PTHR32227">
    <property type="entry name" value="GLUCAN ENDO-1,3-BETA-GLUCOSIDASE BG1-RELATED-RELATED"/>
    <property type="match status" value="1"/>
</dbReference>
<dbReference type="FunFam" id="3.20.20.80:FF:000010">
    <property type="entry name" value="glucan endo-1,3-beta-glucosidase, basic"/>
    <property type="match status" value="1"/>
</dbReference>
<evidence type="ECO:0000256" key="2">
    <source>
        <dbReference type="ARBA" id="ARBA00022801"/>
    </source>
</evidence>
<keyword evidence="3 5" id="KW-0326">Glycosidase</keyword>
<sequence>MQADNLPSPFQVIALCKFRNIHKLHIYGPNPVVLAALRNSGISLIMDADEQDLQQLALNRAFAGAWVQANIVPYAGSVNFQYIVMGNEEIPGNYASYILPAIYNVADSLKGAGLSIPITTAISMEALGTTFPPSEGAFSNQTLQYLGPIVSLLASRHTPLLVNVYPYFSYIGNSAANSLDYALFRAKGMAVQNDNLEYWNLFDEMVDTVRYALDRIGGGGVGIVVSESGWPSAGGPSVATIDNARTYMNNLVGHVYSKAGSPKMPGRELDVYLFSMFNEDLKPAGTEENYGMFYANMSEIYHVNI</sequence>
<name>A0AAP0FZG1_9ASPA</name>
<evidence type="ECO:0008006" key="8">
    <source>
        <dbReference type="Google" id="ProtNLM"/>
    </source>
</evidence>
<evidence type="ECO:0000313" key="6">
    <source>
        <dbReference type="EMBL" id="KAK8928227.1"/>
    </source>
</evidence>
<evidence type="ECO:0000256" key="1">
    <source>
        <dbReference type="ARBA" id="ARBA00008773"/>
    </source>
</evidence>
<evidence type="ECO:0000256" key="4">
    <source>
        <dbReference type="RuleBase" id="RU004335"/>
    </source>
</evidence>
<dbReference type="InterPro" id="IPR000490">
    <property type="entry name" value="Glyco_hydro_17"/>
</dbReference>
<dbReference type="InterPro" id="IPR044965">
    <property type="entry name" value="Glyco_hydro_17_plant"/>
</dbReference>
<dbReference type="InterPro" id="IPR017853">
    <property type="entry name" value="GH"/>
</dbReference>
<dbReference type="AlphaFoldDB" id="A0AAP0FZG1"/>
<organism evidence="6 7">
    <name type="scientific">Platanthera zijinensis</name>
    <dbReference type="NCBI Taxonomy" id="2320716"/>
    <lineage>
        <taxon>Eukaryota</taxon>
        <taxon>Viridiplantae</taxon>
        <taxon>Streptophyta</taxon>
        <taxon>Embryophyta</taxon>
        <taxon>Tracheophyta</taxon>
        <taxon>Spermatophyta</taxon>
        <taxon>Magnoliopsida</taxon>
        <taxon>Liliopsida</taxon>
        <taxon>Asparagales</taxon>
        <taxon>Orchidaceae</taxon>
        <taxon>Orchidoideae</taxon>
        <taxon>Orchideae</taxon>
        <taxon>Orchidinae</taxon>
        <taxon>Platanthera</taxon>
    </lineage>
</organism>
<dbReference type="Gene3D" id="3.20.20.80">
    <property type="entry name" value="Glycosidases"/>
    <property type="match status" value="1"/>
</dbReference>
<reference evidence="6 7" key="1">
    <citation type="journal article" date="2022" name="Nat. Plants">
        <title>Genomes of leafy and leafless Platanthera orchids illuminate the evolution of mycoheterotrophy.</title>
        <authorList>
            <person name="Li M.H."/>
            <person name="Liu K.W."/>
            <person name="Li Z."/>
            <person name="Lu H.C."/>
            <person name="Ye Q.L."/>
            <person name="Zhang D."/>
            <person name="Wang J.Y."/>
            <person name="Li Y.F."/>
            <person name="Zhong Z.M."/>
            <person name="Liu X."/>
            <person name="Yu X."/>
            <person name="Liu D.K."/>
            <person name="Tu X.D."/>
            <person name="Liu B."/>
            <person name="Hao Y."/>
            <person name="Liao X.Y."/>
            <person name="Jiang Y.T."/>
            <person name="Sun W.H."/>
            <person name="Chen J."/>
            <person name="Chen Y.Q."/>
            <person name="Ai Y."/>
            <person name="Zhai J.W."/>
            <person name="Wu S.S."/>
            <person name="Zhou Z."/>
            <person name="Hsiao Y.Y."/>
            <person name="Wu W.L."/>
            <person name="Chen Y.Y."/>
            <person name="Lin Y.F."/>
            <person name="Hsu J.L."/>
            <person name="Li C.Y."/>
            <person name="Wang Z.W."/>
            <person name="Zhao X."/>
            <person name="Zhong W.Y."/>
            <person name="Ma X.K."/>
            <person name="Ma L."/>
            <person name="Huang J."/>
            <person name="Chen G.Z."/>
            <person name="Huang M.Z."/>
            <person name="Huang L."/>
            <person name="Peng D.H."/>
            <person name="Luo Y.B."/>
            <person name="Zou S.Q."/>
            <person name="Chen S.P."/>
            <person name="Lan S."/>
            <person name="Tsai W.C."/>
            <person name="Van de Peer Y."/>
            <person name="Liu Z.J."/>
        </authorList>
    </citation>
    <scope>NUCLEOTIDE SEQUENCE [LARGE SCALE GENOMIC DNA]</scope>
    <source>
        <strain evidence="6">Lor287</strain>
    </source>
</reference>
<dbReference type="Pfam" id="PF00332">
    <property type="entry name" value="Glyco_hydro_17"/>
    <property type="match status" value="1"/>
</dbReference>
<evidence type="ECO:0000256" key="5">
    <source>
        <dbReference type="RuleBase" id="RU004336"/>
    </source>
</evidence>
<evidence type="ECO:0000256" key="3">
    <source>
        <dbReference type="ARBA" id="ARBA00023295"/>
    </source>
</evidence>
<dbReference type="SUPFAM" id="SSF51445">
    <property type="entry name" value="(Trans)glycosidases"/>
    <property type="match status" value="1"/>
</dbReference>
<comment type="caution">
    <text evidence="6">The sequence shown here is derived from an EMBL/GenBank/DDBJ whole genome shotgun (WGS) entry which is preliminary data.</text>
</comment>
<dbReference type="GO" id="GO:0042973">
    <property type="term" value="F:glucan endo-1,3-beta-D-glucosidase activity"/>
    <property type="evidence" value="ECO:0007669"/>
    <property type="project" value="UniProtKB-ARBA"/>
</dbReference>
<keyword evidence="2 5" id="KW-0378">Hydrolase</keyword>
<accession>A0AAP0FZG1</accession>
<dbReference type="EMBL" id="JBBWWQ010000015">
    <property type="protein sequence ID" value="KAK8928227.1"/>
    <property type="molecule type" value="Genomic_DNA"/>
</dbReference>
<gene>
    <name evidence="6" type="ORF">KSP39_PZI017661</name>
</gene>
<proteinExistence type="inferred from homology"/>